<dbReference type="SUPFAM" id="SSF56399">
    <property type="entry name" value="ADP-ribosylation"/>
    <property type="match status" value="1"/>
</dbReference>
<keyword evidence="3" id="KW-0812">Transmembrane</keyword>
<accession>A0A815QP91</accession>
<evidence type="ECO:0000313" key="6">
    <source>
        <dbReference type="EMBL" id="CAF1643526.1"/>
    </source>
</evidence>
<dbReference type="GO" id="GO:0008270">
    <property type="term" value="F:zinc ion binding"/>
    <property type="evidence" value="ECO:0007669"/>
    <property type="project" value="InterPro"/>
</dbReference>
<dbReference type="Pfam" id="PF01510">
    <property type="entry name" value="Amidase_2"/>
    <property type="match status" value="1"/>
</dbReference>
<dbReference type="CDD" id="cd06583">
    <property type="entry name" value="PGRP"/>
    <property type="match status" value="1"/>
</dbReference>
<dbReference type="GO" id="GO:0009253">
    <property type="term" value="P:peptidoglycan catabolic process"/>
    <property type="evidence" value="ECO:0007669"/>
    <property type="project" value="InterPro"/>
</dbReference>
<name>A0A815QP91_9BILA</name>
<dbReference type="AlphaFoldDB" id="A0A815QP91"/>
<dbReference type="InterPro" id="IPR006619">
    <property type="entry name" value="PGRP_domain_met/bac"/>
</dbReference>
<dbReference type="InterPro" id="IPR015510">
    <property type="entry name" value="PGRP"/>
</dbReference>
<evidence type="ECO:0000259" key="4">
    <source>
        <dbReference type="SMART" id="SM00701"/>
    </source>
</evidence>
<dbReference type="Proteomes" id="UP000663870">
    <property type="component" value="Unassembled WGS sequence"/>
</dbReference>
<protein>
    <recommendedName>
        <fullName evidence="4">Peptidoglycan recognition protein family domain-containing protein</fullName>
    </recommendedName>
</protein>
<dbReference type="PANTHER" id="PTHR11022">
    <property type="entry name" value="PEPTIDOGLYCAN RECOGNITION PROTEIN"/>
    <property type="match status" value="1"/>
</dbReference>
<dbReference type="PANTHER" id="PTHR11022:SF41">
    <property type="entry name" value="PEPTIDOGLYCAN-RECOGNITION PROTEIN LC-RELATED"/>
    <property type="match status" value="1"/>
</dbReference>
<reference evidence="5" key="1">
    <citation type="submission" date="2021-02" db="EMBL/GenBank/DDBJ databases">
        <authorList>
            <person name="Nowell W R."/>
        </authorList>
    </citation>
    <scope>NUCLEOTIDE SEQUENCE</scope>
</reference>
<keyword evidence="3" id="KW-0472">Membrane</keyword>
<feature type="region of interest" description="Disordered" evidence="2">
    <location>
        <begin position="392"/>
        <end position="420"/>
    </location>
</feature>
<dbReference type="Proteomes" id="UP000663854">
    <property type="component" value="Unassembled WGS sequence"/>
</dbReference>
<feature type="compositionally biased region" description="Polar residues" evidence="2">
    <location>
        <begin position="403"/>
        <end position="415"/>
    </location>
</feature>
<evidence type="ECO:0000256" key="2">
    <source>
        <dbReference type="SAM" id="MobiDB-lite"/>
    </source>
</evidence>
<organism evidence="5 7">
    <name type="scientific">Rotaria sordida</name>
    <dbReference type="NCBI Taxonomy" id="392033"/>
    <lineage>
        <taxon>Eukaryota</taxon>
        <taxon>Metazoa</taxon>
        <taxon>Spiralia</taxon>
        <taxon>Gnathifera</taxon>
        <taxon>Rotifera</taxon>
        <taxon>Eurotatoria</taxon>
        <taxon>Bdelloidea</taxon>
        <taxon>Philodinida</taxon>
        <taxon>Philodinidae</taxon>
        <taxon>Rotaria</taxon>
    </lineage>
</organism>
<dbReference type="GO" id="GO:0008745">
    <property type="term" value="F:N-acetylmuramoyl-L-alanine amidase activity"/>
    <property type="evidence" value="ECO:0007669"/>
    <property type="project" value="InterPro"/>
</dbReference>
<keyword evidence="8" id="KW-1185">Reference proteome</keyword>
<dbReference type="Gene3D" id="3.90.176.10">
    <property type="entry name" value="Toxin ADP-ribosyltransferase, Chain A, domain 1"/>
    <property type="match status" value="1"/>
</dbReference>
<sequence>MLSSSSSNNDDKDSSITDLLYDLCRENGIEKARSILPCIDNINIINKIQNSTCLHVACYYGHRHMVPLLLQYEALHSIRNLRHNLTPYEEACRDGIKQLFVEHCKLFSNNNFDYDYVEWSVVGDDLLGKRREFRQAIDLYKTYNNHNLVSKLLAEVIHYYLNEYLINQSNDIDNREDQITREQIETIEEYFKEAIEKQDYLTYFIKAYTLTNCFYKVLKKHMALYILQYFDKTKDFLSNYRFVNCLIHIVTLLIYHPNLPQYRYQGLCYRGMRITQNDLNQYLSNQYILNRSFLSTSIDREVVEMFAGEGQQSKMRYTPKNHCALQYSCLCQYLIKQNSTAINIQSLSTRPDEKEILILPFTVFKLIAIKQNYLDDPKASISIEIELEECEDTNDNKNESENSETPRTSSLSPTSDHNKDVEEYQKFEQRKRCLYIIIGFLVFAILLVLTFIFICIFVIQKDSTRTTTSMTTTITESLPPDCSNILERSSWNASPSNGLENFKKLPVTHIVPHQILGYNSIMNHQDCIKQIKKVQDDHMNKQNWADIGYNFILCGDNDDQQQIYTGRGWNFTGAHCKTYNNRSLGIWITGNYDNIKSLKAFKSLIQCGIMKNYITKNFTLVGHNNSINIYEYYLEYFRNNTDLQYSDQASNKTFLCPS</sequence>
<dbReference type="SMART" id="SM00701">
    <property type="entry name" value="PGRP"/>
    <property type="match status" value="1"/>
</dbReference>
<evidence type="ECO:0000313" key="5">
    <source>
        <dbReference type="EMBL" id="CAF1465905.1"/>
    </source>
</evidence>
<dbReference type="InterPro" id="IPR036505">
    <property type="entry name" value="Amidase/PGRP_sf"/>
</dbReference>
<evidence type="ECO:0000313" key="7">
    <source>
        <dbReference type="Proteomes" id="UP000663854"/>
    </source>
</evidence>
<dbReference type="Gene3D" id="3.40.80.10">
    <property type="entry name" value="Peptidoglycan recognition protein-like"/>
    <property type="match status" value="1"/>
</dbReference>
<dbReference type="Gene3D" id="1.25.40.20">
    <property type="entry name" value="Ankyrin repeat-containing domain"/>
    <property type="match status" value="1"/>
</dbReference>
<evidence type="ECO:0000256" key="3">
    <source>
        <dbReference type="SAM" id="Phobius"/>
    </source>
</evidence>
<comment type="similarity">
    <text evidence="1">Belongs to the N-acetylmuramoyl-L-alanine amidase 2 family.</text>
</comment>
<dbReference type="InterPro" id="IPR036770">
    <property type="entry name" value="Ankyrin_rpt-contain_sf"/>
</dbReference>
<gene>
    <name evidence="6" type="ORF">JXQ802_LOCUS53543</name>
    <name evidence="5" type="ORF">PYM288_LOCUS37140</name>
</gene>
<dbReference type="SUPFAM" id="SSF48403">
    <property type="entry name" value="Ankyrin repeat"/>
    <property type="match status" value="1"/>
</dbReference>
<evidence type="ECO:0000256" key="1">
    <source>
        <dbReference type="ARBA" id="ARBA00007553"/>
    </source>
</evidence>
<dbReference type="SUPFAM" id="SSF55846">
    <property type="entry name" value="N-acetylmuramoyl-L-alanine amidase-like"/>
    <property type="match status" value="1"/>
</dbReference>
<comment type="caution">
    <text evidence="5">The sequence shown here is derived from an EMBL/GenBank/DDBJ whole genome shotgun (WGS) entry which is preliminary data.</text>
</comment>
<evidence type="ECO:0000313" key="8">
    <source>
        <dbReference type="Proteomes" id="UP000663870"/>
    </source>
</evidence>
<keyword evidence="3" id="KW-1133">Transmembrane helix</keyword>
<dbReference type="EMBL" id="CAJNOL010009471">
    <property type="protein sequence ID" value="CAF1643526.1"/>
    <property type="molecule type" value="Genomic_DNA"/>
</dbReference>
<dbReference type="PROSITE" id="PS51996">
    <property type="entry name" value="TR_MART"/>
    <property type="match status" value="1"/>
</dbReference>
<proteinExistence type="inferred from homology"/>
<feature type="domain" description="Peptidoglycan recognition protein family" evidence="4">
    <location>
        <begin position="483"/>
        <end position="627"/>
    </location>
</feature>
<dbReference type="InterPro" id="IPR002502">
    <property type="entry name" value="Amidase_domain"/>
</dbReference>
<feature type="transmembrane region" description="Helical" evidence="3">
    <location>
        <begin position="434"/>
        <end position="459"/>
    </location>
</feature>
<dbReference type="EMBL" id="CAJNOH010007800">
    <property type="protein sequence ID" value="CAF1465905.1"/>
    <property type="molecule type" value="Genomic_DNA"/>
</dbReference>